<dbReference type="RefSeq" id="WP_213514363.1">
    <property type="nucleotide sequence ID" value="NZ_BOSE01000002.1"/>
</dbReference>
<sequence length="346" mass="37589">MQKTYTFVLFALISSMLFSLLAGCSSSNKPAAAKAGGSSSEDKVLQYQSSPGSVSFPELAADLGYLGDLTLDKVSNSVGGPESIQLTATGDIDFGSAFNGATIKAISKNVKIKAVVGSYGSDENTYIGAYVLEDSPIKGPKDFIGKKVGMNILGAHAEFLVKDYLRQEGLTEKEIDEVILVTIPPANAEQTLRNKQLDVIIFSGIARDFALERGGIVELFKDTDVFGGNFTAGDYFFTEKYIAENPTTVKTFTEGVAKAIEWARETPREEVIARFEKIVAAREGNEPTANLKYWKSTGIATTGGVIEDKNFSIWIEWLEKNGELEPGTIKAEDLYTNEFNPYAQSQ</sequence>
<feature type="signal peptide" evidence="12">
    <location>
        <begin position="1"/>
        <end position="21"/>
    </location>
</feature>
<gene>
    <name evidence="14" type="ORF">J40TS1_17760</name>
</gene>
<evidence type="ECO:0000256" key="2">
    <source>
        <dbReference type="ARBA" id="ARBA00004948"/>
    </source>
</evidence>
<evidence type="ECO:0000256" key="11">
    <source>
        <dbReference type="ARBA" id="ARBA00048179"/>
    </source>
</evidence>
<keyword evidence="5" id="KW-0808">Transferase</keyword>
<keyword evidence="12" id="KW-0732">Signal</keyword>
<comment type="catalytic activity">
    <reaction evidence="11">
        <text>N(6)-(pyridoxal phosphate)-L-lysyl-[4-amino-5-hydroxymethyl-2-methylpyrimidine phosphate synthase] + L-histidyl-[4-amino-5-hydroxymethyl-2-methylpyrimidine phosphate synthase] + 2 Fe(3+) + 4 H2O = L-lysyl-[4-amino-5-hydroxymethyl-2-methylpyrimidine phosphate synthase] + (2S)-2-amino-5-hydroxy-4-oxopentanoyl-[4-amino-5-hydroxymethyl-2-methylpyrimidine phosphate synthase] + 4-amino-2-methyl-5-(phosphooxymethyl)pyrimidine + 3-oxopropanoate + 2 Fe(2+) + 2 H(+)</text>
        <dbReference type="Rhea" id="RHEA:65756"/>
        <dbReference type="Rhea" id="RHEA-COMP:16892"/>
        <dbReference type="Rhea" id="RHEA-COMP:16893"/>
        <dbReference type="Rhea" id="RHEA-COMP:16894"/>
        <dbReference type="Rhea" id="RHEA-COMP:16895"/>
        <dbReference type="ChEBI" id="CHEBI:15377"/>
        <dbReference type="ChEBI" id="CHEBI:15378"/>
        <dbReference type="ChEBI" id="CHEBI:29033"/>
        <dbReference type="ChEBI" id="CHEBI:29034"/>
        <dbReference type="ChEBI" id="CHEBI:29969"/>
        <dbReference type="ChEBI" id="CHEBI:29979"/>
        <dbReference type="ChEBI" id="CHEBI:33190"/>
        <dbReference type="ChEBI" id="CHEBI:58354"/>
        <dbReference type="ChEBI" id="CHEBI:143915"/>
        <dbReference type="ChEBI" id="CHEBI:157692"/>
    </reaction>
    <physiologicalReaction direction="left-to-right" evidence="11">
        <dbReference type="Rhea" id="RHEA:65757"/>
    </physiologicalReaction>
</comment>
<evidence type="ECO:0000259" key="13">
    <source>
        <dbReference type="Pfam" id="PF09084"/>
    </source>
</evidence>
<keyword evidence="7" id="KW-0663">Pyridoxal phosphate</keyword>
<reference evidence="14" key="1">
    <citation type="submission" date="2021-03" db="EMBL/GenBank/DDBJ databases">
        <title>Antimicrobial resistance genes in bacteria isolated from Japanese honey, and their potential for conferring macrolide and lincosamide resistance in the American foulbrood pathogen Paenibacillus larvae.</title>
        <authorList>
            <person name="Okamoto M."/>
            <person name="Kumagai M."/>
            <person name="Kanamori H."/>
            <person name="Takamatsu D."/>
        </authorList>
    </citation>
    <scope>NUCLEOTIDE SEQUENCE</scope>
    <source>
        <strain evidence="14">J40TS1</strain>
    </source>
</reference>
<keyword evidence="8" id="KW-0784">Thiamine biosynthesis</keyword>
<dbReference type="PANTHER" id="PTHR31528">
    <property type="entry name" value="4-AMINO-5-HYDROXYMETHYL-2-METHYLPYRIMIDINE PHOSPHATE SYNTHASE THI11-RELATED"/>
    <property type="match status" value="1"/>
</dbReference>
<keyword evidence="9" id="KW-0408">Iron</keyword>
<dbReference type="PANTHER" id="PTHR31528:SF1">
    <property type="entry name" value="4-AMINO-5-HYDROXYMETHYL-2-METHYLPYRIMIDINE PHOSPHATE SYNTHASE THI11-RELATED"/>
    <property type="match status" value="1"/>
</dbReference>
<dbReference type="SUPFAM" id="SSF53850">
    <property type="entry name" value="Periplasmic binding protein-like II"/>
    <property type="match status" value="1"/>
</dbReference>
<protein>
    <recommendedName>
        <fullName evidence="10">Thiamine pyrimidine synthase</fullName>
    </recommendedName>
</protein>
<feature type="domain" description="SsuA/THI5-like" evidence="13">
    <location>
        <begin position="79"/>
        <end position="269"/>
    </location>
</feature>
<accession>A0A920CYK8</accession>
<dbReference type="GO" id="GO:0046872">
    <property type="term" value="F:metal ion binding"/>
    <property type="evidence" value="ECO:0007669"/>
    <property type="project" value="UniProtKB-KW"/>
</dbReference>
<dbReference type="InterPro" id="IPR015168">
    <property type="entry name" value="SsuA/THI5"/>
</dbReference>
<dbReference type="EMBL" id="BOSE01000002">
    <property type="protein sequence ID" value="GIP16134.1"/>
    <property type="molecule type" value="Genomic_DNA"/>
</dbReference>
<dbReference type="Gene3D" id="3.40.190.10">
    <property type="entry name" value="Periplasmic binding protein-like II"/>
    <property type="match status" value="2"/>
</dbReference>
<evidence type="ECO:0000256" key="1">
    <source>
        <dbReference type="ARBA" id="ARBA00003469"/>
    </source>
</evidence>
<evidence type="ECO:0000256" key="6">
    <source>
        <dbReference type="ARBA" id="ARBA00022723"/>
    </source>
</evidence>
<evidence type="ECO:0000313" key="14">
    <source>
        <dbReference type="EMBL" id="GIP16134.1"/>
    </source>
</evidence>
<keyword evidence="15" id="KW-1185">Reference proteome</keyword>
<evidence type="ECO:0000256" key="4">
    <source>
        <dbReference type="ARBA" id="ARBA00011738"/>
    </source>
</evidence>
<comment type="subunit">
    <text evidence="4">Homodimer.</text>
</comment>
<dbReference type="PROSITE" id="PS51257">
    <property type="entry name" value="PROKAR_LIPOPROTEIN"/>
    <property type="match status" value="1"/>
</dbReference>
<comment type="caution">
    <text evidence="14">The sequence shown here is derived from an EMBL/GenBank/DDBJ whole genome shotgun (WGS) entry which is preliminary data.</text>
</comment>
<comment type="pathway">
    <text evidence="2">Cofactor biosynthesis; thiamine diphosphate biosynthesis.</text>
</comment>
<evidence type="ECO:0000256" key="9">
    <source>
        <dbReference type="ARBA" id="ARBA00023004"/>
    </source>
</evidence>
<feature type="chain" id="PRO_5038933192" description="Thiamine pyrimidine synthase" evidence="12">
    <location>
        <begin position="22"/>
        <end position="346"/>
    </location>
</feature>
<evidence type="ECO:0000256" key="7">
    <source>
        <dbReference type="ARBA" id="ARBA00022898"/>
    </source>
</evidence>
<dbReference type="GO" id="GO:0009228">
    <property type="term" value="P:thiamine biosynthetic process"/>
    <property type="evidence" value="ECO:0007669"/>
    <property type="project" value="UniProtKB-KW"/>
</dbReference>
<evidence type="ECO:0000256" key="12">
    <source>
        <dbReference type="SAM" id="SignalP"/>
    </source>
</evidence>
<evidence type="ECO:0000256" key="8">
    <source>
        <dbReference type="ARBA" id="ARBA00022977"/>
    </source>
</evidence>
<dbReference type="AlphaFoldDB" id="A0A920CYK8"/>
<comment type="function">
    <text evidence="1">Responsible for the formation of the pyrimidine heterocycle in the thiamine biosynthesis pathway. Catalyzes the formation of hydroxymethylpyrimidine phosphate (HMP-P) from histidine and pyridoxal phosphate (PLP). The protein uses PLP and the active site histidine to form HMP-P, generating an inactive enzyme. The enzyme can only undergo a single turnover, which suggests it is a suicide enzyme.</text>
</comment>
<evidence type="ECO:0000256" key="3">
    <source>
        <dbReference type="ARBA" id="ARBA00009406"/>
    </source>
</evidence>
<name>A0A920CYK8_9BACL</name>
<comment type="similarity">
    <text evidence="3">Belongs to the NMT1/THI5 family.</text>
</comment>
<evidence type="ECO:0000256" key="5">
    <source>
        <dbReference type="ARBA" id="ARBA00022679"/>
    </source>
</evidence>
<evidence type="ECO:0000256" key="10">
    <source>
        <dbReference type="ARBA" id="ARBA00033171"/>
    </source>
</evidence>
<dbReference type="Proteomes" id="UP000683139">
    <property type="component" value="Unassembled WGS sequence"/>
</dbReference>
<organism evidence="14 15">
    <name type="scientific">Paenibacillus montaniterrae</name>
    <dbReference type="NCBI Taxonomy" id="429341"/>
    <lineage>
        <taxon>Bacteria</taxon>
        <taxon>Bacillati</taxon>
        <taxon>Bacillota</taxon>
        <taxon>Bacilli</taxon>
        <taxon>Bacillales</taxon>
        <taxon>Paenibacillaceae</taxon>
        <taxon>Paenibacillus</taxon>
    </lineage>
</organism>
<proteinExistence type="inferred from homology"/>
<evidence type="ECO:0000313" key="15">
    <source>
        <dbReference type="Proteomes" id="UP000683139"/>
    </source>
</evidence>
<keyword evidence="6" id="KW-0479">Metal-binding</keyword>
<dbReference type="InterPro" id="IPR027939">
    <property type="entry name" value="NMT1/THI5"/>
</dbReference>
<dbReference type="Pfam" id="PF09084">
    <property type="entry name" value="NMT1"/>
    <property type="match status" value="1"/>
</dbReference>
<dbReference type="GO" id="GO:0016740">
    <property type="term" value="F:transferase activity"/>
    <property type="evidence" value="ECO:0007669"/>
    <property type="project" value="UniProtKB-KW"/>
</dbReference>